<gene>
    <name evidence="2" type="ORF">Tco_1017623</name>
</gene>
<dbReference type="EMBL" id="BQNB010017689">
    <property type="protein sequence ID" value="GJT66143.1"/>
    <property type="molecule type" value="Genomic_DNA"/>
</dbReference>
<evidence type="ECO:0000256" key="1">
    <source>
        <dbReference type="SAM" id="MobiDB-lite"/>
    </source>
</evidence>
<feature type="compositionally biased region" description="Basic and acidic residues" evidence="1">
    <location>
        <begin position="187"/>
        <end position="197"/>
    </location>
</feature>
<proteinExistence type="predicted"/>
<evidence type="ECO:0000313" key="2">
    <source>
        <dbReference type="EMBL" id="GJT66143.1"/>
    </source>
</evidence>
<name>A0ABQ5FTF3_9ASTR</name>
<feature type="region of interest" description="Disordered" evidence="1">
    <location>
        <begin position="185"/>
        <end position="205"/>
    </location>
</feature>
<comment type="caution">
    <text evidence="2">The sequence shown here is derived from an EMBL/GenBank/DDBJ whole genome shotgun (WGS) entry which is preliminary data.</text>
</comment>
<protein>
    <recommendedName>
        <fullName evidence="4">Protein TIC 214</fullName>
    </recommendedName>
</protein>
<evidence type="ECO:0008006" key="4">
    <source>
        <dbReference type="Google" id="ProtNLM"/>
    </source>
</evidence>
<reference evidence="2" key="1">
    <citation type="journal article" date="2022" name="Int. J. Mol. Sci.">
        <title>Draft Genome of Tanacetum Coccineum: Genomic Comparison of Closely Related Tanacetum-Family Plants.</title>
        <authorList>
            <person name="Yamashiro T."/>
            <person name="Shiraishi A."/>
            <person name="Nakayama K."/>
            <person name="Satake H."/>
        </authorList>
    </citation>
    <scope>NUCLEOTIDE SEQUENCE</scope>
</reference>
<reference evidence="2" key="2">
    <citation type="submission" date="2022-01" db="EMBL/GenBank/DDBJ databases">
        <authorList>
            <person name="Yamashiro T."/>
            <person name="Shiraishi A."/>
            <person name="Satake H."/>
            <person name="Nakayama K."/>
        </authorList>
    </citation>
    <scope>NUCLEOTIDE SEQUENCE</scope>
</reference>
<organism evidence="2 3">
    <name type="scientific">Tanacetum coccineum</name>
    <dbReference type="NCBI Taxonomy" id="301880"/>
    <lineage>
        <taxon>Eukaryota</taxon>
        <taxon>Viridiplantae</taxon>
        <taxon>Streptophyta</taxon>
        <taxon>Embryophyta</taxon>
        <taxon>Tracheophyta</taxon>
        <taxon>Spermatophyta</taxon>
        <taxon>Magnoliopsida</taxon>
        <taxon>eudicotyledons</taxon>
        <taxon>Gunneridae</taxon>
        <taxon>Pentapetalae</taxon>
        <taxon>asterids</taxon>
        <taxon>campanulids</taxon>
        <taxon>Asterales</taxon>
        <taxon>Asteraceae</taxon>
        <taxon>Asteroideae</taxon>
        <taxon>Anthemideae</taxon>
        <taxon>Anthemidinae</taxon>
        <taxon>Tanacetum</taxon>
    </lineage>
</organism>
<accession>A0ABQ5FTF3</accession>
<evidence type="ECO:0000313" key="3">
    <source>
        <dbReference type="Proteomes" id="UP001151760"/>
    </source>
</evidence>
<dbReference type="Proteomes" id="UP001151760">
    <property type="component" value="Unassembled WGS sequence"/>
</dbReference>
<keyword evidence="3" id="KW-1185">Reference proteome</keyword>
<sequence length="205" mass="23932">MTEMFRLLKELTTNKIPENVLIREEAKFHVTKNINSISLTKGEEERSNRTKVTPENTKKLTETEIEMIVKEVKKMNEVENRDGNQSIETSENKEAVEAPDSQPIAYYLKHKINEKLIKGLVRKSKISFHRISDSSCITDKGVKNDIEPIAPIMTVNRLVLEWEERIKLHLKKDMKFNQLRSNNFKNKQHDPVKVEGRMDDEEEVT</sequence>